<accession>A0A645B2V3</accession>
<feature type="compositionally biased region" description="Polar residues" evidence="1">
    <location>
        <begin position="489"/>
        <end position="508"/>
    </location>
</feature>
<organism evidence="3">
    <name type="scientific">bioreactor metagenome</name>
    <dbReference type="NCBI Taxonomy" id="1076179"/>
    <lineage>
        <taxon>unclassified sequences</taxon>
        <taxon>metagenomes</taxon>
        <taxon>ecological metagenomes</taxon>
    </lineage>
</organism>
<dbReference type="AlphaFoldDB" id="A0A645B2V3"/>
<dbReference type="PANTHER" id="PTHR32305">
    <property type="match status" value="1"/>
</dbReference>
<feature type="region of interest" description="Disordered" evidence="1">
    <location>
        <begin position="489"/>
        <end position="526"/>
    </location>
</feature>
<gene>
    <name evidence="3" type="ORF">SDC9_106636</name>
</gene>
<name>A0A645B2V3_9ZZZZ</name>
<dbReference type="PANTHER" id="PTHR32305:SF15">
    <property type="entry name" value="PROTEIN RHSA-RELATED"/>
    <property type="match status" value="1"/>
</dbReference>
<dbReference type="Gene3D" id="2.180.10.10">
    <property type="entry name" value="RHS repeat-associated core"/>
    <property type="match status" value="1"/>
</dbReference>
<reference evidence="3" key="1">
    <citation type="submission" date="2019-08" db="EMBL/GenBank/DDBJ databases">
        <authorList>
            <person name="Kucharzyk K."/>
            <person name="Murdoch R.W."/>
            <person name="Higgins S."/>
            <person name="Loffler F."/>
        </authorList>
    </citation>
    <scope>NUCLEOTIDE SEQUENCE</scope>
</reference>
<comment type="caution">
    <text evidence="3">The sequence shown here is derived from an EMBL/GenBank/DDBJ whole genome shotgun (WGS) entry which is preliminary data.</text>
</comment>
<evidence type="ECO:0000259" key="2">
    <source>
        <dbReference type="Pfam" id="PF03527"/>
    </source>
</evidence>
<dbReference type="Pfam" id="PF03527">
    <property type="entry name" value="RHS"/>
    <property type="match status" value="1"/>
</dbReference>
<feature type="domain" description="RHS protein conserved region" evidence="2">
    <location>
        <begin position="265"/>
        <end position="301"/>
    </location>
</feature>
<dbReference type="NCBIfam" id="TIGR03696">
    <property type="entry name" value="Rhs_assc_core"/>
    <property type="match status" value="1"/>
</dbReference>
<protein>
    <recommendedName>
        <fullName evidence="2">RHS protein conserved region domain-containing protein</fullName>
    </recommendedName>
</protein>
<dbReference type="EMBL" id="VSSQ01017459">
    <property type="protein sequence ID" value="MPM59790.1"/>
    <property type="molecule type" value="Genomic_DNA"/>
</dbReference>
<dbReference type="InterPro" id="IPR001826">
    <property type="entry name" value="RHS"/>
</dbReference>
<evidence type="ECO:0000256" key="1">
    <source>
        <dbReference type="SAM" id="MobiDB-lite"/>
    </source>
</evidence>
<dbReference type="InterPro" id="IPR050708">
    <property type="entry name" value="T6SS_VgrG/RHS"/>
</dbReference>
<evidence type="ECO:0000313" key="3">
    <source>
        <dbReference type="EMBL" id="MPM59790.1"/>
    </source>
</evidence>
<sequence length="526" mass="57833">MRASRHSLRGDTGHQYDATGRILQTRHAVLGGVGSTFAQAANESFQYDPAGNILDPLPASALGGATQQASQRGYVRDNLVRVFEDKRYFYDGHGRLTLKLSGRHTRQHFHWNEENQLTAVDTIRRPGTEHETCQTTHFEYDAIGKRIAKRDAFGTTEFIWEGMRLIEERRGASVISYVYEPGSYVPLARLDVEGNATNEGGLGTIADVEPHVQLPVEIDTKEATPRGGPQREAANMDIAGDLPPASSPSVHIANGTTGRAKACDVYYFHTDQIGMPQELSNAQGQLVWQASYKTWGATVSEEWEVTTLAGQREQSLDCGDIPTDENERQQNLRFQGQYLDRETGLHYNTFRYYDADIGRFVCPDPIGLAGGVNLASYGPNAVTWSDPWGWAGNPANATHITYVGIKDGKPYVGYASKPGLGHSAQDVLDYRYPNKDIFDQAPKPIYRGEGVDGKHTARGLEQRTFESYEGIGADGKRADGTVWSRENAITANKQNPVGANNPNRSSYLNHADAHNSGKPNQGAKGC</sequence>
<proteinExistence type="predicted"/>
<dbReference type="InterPro" id="IPR022385">
    <property type="entry name" value="Rhs_assc_core"/>
</dbReference>